<feature type="compositionally biased region" description="Low complexity" evidence="2">
    <location>
        <begin position="7"/>
        <end position="22"/>
    </location>
</feature>
<keyword evidence="5" id="KW-1185">Reference proteome</keyword>
<name>A0ABZ2KBC4_9BACT</name>
<dbReference type="Gene3D" id="1.10.630.10">
    <property type="entry name" value="Cytochrome P450"/>
    <property type="match status" value="1"/>
</dbReference>
<evidence type="ECO:0000256" key="2">
    <source>
        <dbReference type="SAM" id="MobiDB-lite"/>
    </source>
</evidence>
<feature type="transmembrane region" description="Helical" evidence="3">
    <location>
        <begin position="273"/>
        <end position="295"/>
    </location>
</feature>
<protein>
    <submittedName>
        <fullName evidence="4">Cytochrome P450</fullName>
    </submittedName>
</protein>
<sequence length="430" mass="49084">MTKPADGAARAAGTGSSARGTGRPVRKDFSVLRRAIHAGTYVGILALKPVKMYAYRTRFKFIKRAILEVTTPIDWSLIFFNIQNPTMLLHEKAYGGNFLFGKGVMVIDHRRTEEEISKAAPRCNDFMGVSFVTGDSIVFATNSGSINQCPPARGASRNYMETQIFTPEVRAIEQDYEKARAECADILEEWKRADDMATMLGIRGAATRILLKLLTGKTIPKKDADDVTREFYNRFAEASLFGRYATFMTGLLGTHERMRRNVYQKLKDHGFDVMLIEMVMFAGMFSIGTIVMRCVEDIQRFKIRYEELTYEEKRNFVIEAQRLFPTVTSVHRILEKDEVVKIGRKQIKLQAGDQMVYPFACSNRDPNQFHQPEQLRLDRPQEEYDKVLSWSKGPHRCPAMALSITVVVSMLDTLAERHDLSQLKIFNMQI</sequence>
<dbReference type="EMBL" id="CP089982">
    <property type="protein sequence ID" value="WXA94179.1"/>
    <property type="molecule type" value="Genomic_DNA"/>
</dbReference>
<evidence type="ECO:0000313" key="5">
    <source>
        <dbReference type="Proteomes" id="UP001379533"/>
    </source>
</evidence>
<dbReference type="InterPro" id="IPR001128">
    <property type="entry name" value="Cyt_P450"/>
</dbReference>
<keyword evidence="3" id="KW-1133">Transmembrane helix</keyword>
<feature type="region of interest" description="Disordered" evidence="2">
    <location>
        <begin position="1"/>
        <end position="22"/>
    </location>
</feature>
<dbReference type="RefSeq" id="WP_394844782.1">
    <property type="nucleotide sequence ID" value="NZ_CP089982.1"/>
</dbReference>
<dbReference type="InterPro" id="IPR036396">
    <property type="entry name" value="Cyt_P450_sf"/>
</dbReference>
<dbReference type="PANTHER" id="PTHR46696">
    <property type="entry name" value="P450, PUTATIVE (EUROFUNG)-RELATED"/>
    <property type="match status" value="1"/>
</dbReference>
<organism evidence="4 5">
    <name type="scientific">Pendulispora brunnea</name>
    <dbReference type="NCBI Taxonomy" id="2905690"/>
    <lineage>
        <taxon>Bacteria</taxon>
        <taxon>Pseudomonadati</taxon>
        <taxon>Myxococcota</taxon>
        <taxon>Myxococcia</taxon>
        <taxon>Myxococcales</taxon>
        <taxon>Sorangiineae</taxon>
        <taxon>Pendulisporaceae</taxon>
        <taxon>Pendulispora</taxon>
    </lineage>
</organism>
<dbReference type="Pfam" id="PF00067">
    <property type="entry name" value="p450"/>
    <property type="match status" value="1"/>
</dbReference>
<accession>A0ABZ2KBC4</accession>
<evidence type="ECO:0000256" key="3">
    <source>
        <dbReference type="SAM" id="Phobius"/>
    </source>
</evidence>
<proteinExistence type="inferred from homology"/>
<dbReference type="SUPFAM" id="SSF48264">
    <property type="entry name" value="Cytochrome P450"/>
    <property type="match status" value="1"/>
</dbReference>
<comment type="similarity">
    <text evidence="1">Belongs to the cytochrome P450 family.</text>
</comment>
<reference evidence="4 5" key="1">
    <citation type="submission" date="2021-12" db="EMBL/GenBank/DDBJ databases">
        <title>Discovery of the Pendulisporaceae a myxobacterial family with distinct sporulation behavior and unique specialized metabolism.</title>
        <authorList>
            <person name="Garcia R."/>
            <person name="Popoff A."/>
            <person name="Bader C.D."/>
            <person name="Loehr J."/>
            <person name="Walesch S."/>
            <person name="Walt C."/>
            <person name="Boldt J."/>
            <person name="Bunk B."/>
            <person name="Haeckl F.J.F.P.J."/>
            <person name="Gunesch A.P."/>
            <person name="Birkelbach J."/>
            <person name="Nuebel U."/>
            <person name="Pietschmann T."/>
            <person name="Bach T."/>
            <person name="Mueller R."/>
        </authorList>
    </citation>
    <scope>NUCLEOTIDE SEQUENCE [LARGE SCALE GENOMIC DNA]</scope>
    <source>
        <strain evidence="4 5">MSr12523</strain>
    </source>
</reference>
<evidence type="ECO:0000256" key="1">
    <source>
        <dbReference type="ARBA" id="ARBA00010617"/>
    </source>
</evidence>
<keyword evidence="3" id="KW-0812">Transmembrane</keyword>
<dbReference type="Proteomes" id="UP001379533">
    <property type="component" value="Chromosome"/>
</dbReference>
<dbReference type="PANTHER" id="PTHR46696:SF6">
    <property type="entry name" value="P450, PUTATIVE (EUROFUNG)-RELATED"/>
    <property type="match status" value="1"/>
</dbReference>
<keyword evidence="3" id="KW-0472">Membrane</keyword>
<evidence type="ECO:0000313" key="4">
    <source>
        <dbReference type="EMBL" id="WXA94179.1"/>
    </source>
</evidence>
<gene>
    <name evidence="4" type="ORF">LZC95_48015</name>
</gene>